<dbReference type="GO" id="GO:0045131">
    <property type="term" value="F:pre-mRNA branch point binding"/>
    <property type="evidence" value="ECO:0007669"/>
    <property type="project" value="UniProtKB-UniRule"/>
</dbReference>
<comment type="subcellular location">
    <subcellularLocation>
        <location evidence="1 13">Nucleus</location>
    </subcellularLocation>
</comment>
<feature type="domain" description="CCHC-type" evidence="15">
    <location>
        <begin position="284"/>
        <end position="298"/>
    </location>
</feature>
<protein>
    <recommendedName>
        <fullName evidence="3 13">Branchpoint-bridging protein</fullName>
    </recommendedName>
</protein>
<dbReference type="InterPro" id="IPR036875">
    <property type="entry name" value="Znf_CCHC_sf"/>
</dbReference>
<evidence type="ECO:0000256" key="14">
    <source>
        <dbReference type="SAM" id="MobiDB-lite"/>
    </source>
</evidence>
<feature type="region of interest" description="Disordered" evidence="14">
    <location>
        <begin position="73"/>
        <end position="99"/>
    </location>
</feature>
<dbReference type="SMART" id="SM00322">
    <property type="entry name" value="KH"/>
    <property type="match status" value="1"/>
</dbReference>
<keyword evidence="6 11" id="KW-0863">Zinc-finger</keyword>
<comment type="function">
    <text evidence="13">Necessary for the splicing of pre-mRNA. Has a role in the recognition of the branch site (5'-UACUAAC-3'), the pyrimidine tract and the 3'-splice site at the 3'-end of introns.</text>
</comment>
<evidence type="ECO:0000256" key="10">
    <source>
        <dbReference type="ARBA" id="ARBA00023242"/>
    </source>
</evidence>
<dbReference type="SMART" id="SM00343">
    <property type="entry name" value="ZnF_C2HC"/>
    <property type="match status" value="2"/>
</dbReference>
<dbReference type="Gene3D" id="3.30.1370.10">
    <property type="entry name" value="K Homology domain, type 1"/>
    <property type="match status" value="1"/>
</dbReference>
<keyword evidence="5 13" id="KW-0479">Metal-binding</keyword>
<dbReference type="InterPro" id="IPR047086">
    <property type="entry name" value="SF1-HH_sf"/>
</dbReference>
<dbReference type="OrthoDB" id="6777263at2759"/>
<keyword evidence="9 13" id="KW-0508">mRNA splicing</keyword>
<dbReference type="Gene3D" id="4.10.60.10">
    <property type="entry name" value="Zinc finger, CCHC-type"/>
    <property type="match status" value="1"/>
</dbReference>
<comment type="similarity">
    <text evidence="2 13">Belongs to the BBP/SF1 family.</text>
</comment>
<evidence type="ECO:0000256" key="1">
    <source>
        <dbReference type="ARBA" id="ARBA00004123"/>
    </source>
</evidence>
<dbReference type="SUPFAM" id="SSF57756">
    <property type="entry name" value="Retrovirus zinc finger-like domains"/>
    <property type="match status" value="1"/>
</dbReference>
<feature type="domain" description="CCHC-type" evidence="15">
    <location>
        <begin position="259"/>
        <end position="273"/>
    </location>
</feature>
<dbReference type="PROSITE" id="PS50084">
    <property type="entry name" value="KH_TYPE_1"/>
    <property type="match status" value="1"/>
</dbReference>
<keyword evidence="7 13" id="KW-0862">Zinc</keyword>
<dbReference type="Pfam" id="PF22675">
    <property type="entry name" value="KH-I_KHDC4-BBP"/>
    <property type="match status" value="1"/>
</dbReference>
<dbReference type="InterPro" id="IPR055256">
    <property type="entry name" value="KH_1_KHDC4/BBP-like"/>
</dbReference>
<accession>A0A4P9Y4U6</accession>
<dbReference type="AlphaFoldDB" id="A0A4P9Y4U6"/>
<evidence type="ECO:0000256" key="2">
    <source>
        <dbReference type="ARBA" id="ARBA00010382"/>
    </source>
</evidence>
<dbReference type="CDD" id="cd02395">
    <property type="entry name" value="KH-I_BBP"/>
    <property type="match status" value="1"/>
</dbReference>
<dbReference type="InterPro" id="IPR045071">
    <property type="entry name" value="BBP-like"/>
</dbReference>
<evidence type="ECO:0000256" key="13">
    <source>
        <dbReference type="RuleBase" id="RU367126"/>
    </source>
</evidence>
<proteinExistence type="inferred from homology"/>
<evidence type="ECO:0000256" key="3">
    <source>
        <dbReference type="ARBA" id="ARBA00017984"/>
    </source>
</evidence>
<evidence type="ECO:0000256" key="12">
    <source>
        <dbReference type="PROSITE-ProRule" id="PRU00117"/>
    </source>
</evidence>
<keyword evidence="8 12" id="KW-0694">RNA-binding</keyword>
<dbReference type="InterPro" id="IPR001878">
    <property type="entry name" value="Znf_CCHC"/>
</dbReference>
<evidence type="ECO:0000256" key="11">
    <source>
        <dbReference type="PROSITE-ProRule" id="PRU00047"/>
    </source>
</evidence>
<evidence type="ECO:0000256" key="9">
    <source>
        <dbReference type="ARBA" id="ARBA00023187"/>
    </source>
</evidence>
<dbReference type="GO" id="GO:0000398">
    <property type="term" value="P:mRNA splicing, via spliceosome"/>
    <property type="evidence" value="ECO:0007669"/>
    <property type="project" value="UniProtKB-UniRule"/>
</dbReference>
<evidence type="ECO:0000256" key="4">
    <source>
        <dbReference type="ARBA" id="ARBA00022664"/>
    </source>
</evidence>
<keyword evidence="10 13" id="KW-0539">Nucleus</keyword>
<evidence type="ECO:0000256" key="6">
    <source>
        <dbReference type="ARBA" id="ARBA00022771"/>
    </source>
</evidence>
<dbReference type="SUPFAM" id="SSF54791">
    <property type="entry name" value="Eukaryotic type KH-domain (KH-domain type I)"/>
    <property type="match status" value="1"/>
</dbReference>
<dbReference type="GO" id="GO:0005681">
    <property type="term" value="C:spliceosomal complex"/>
    <property type="evidence" value="ECO:0007669"/>
    <property type="project" value="UniProtKB-KW"/>
</dbReference>
<gene>
    <name evidence="16" type="ORF">BJ684DRAFT_9311</name>
</gene>
<dbReference type="Gene3D" id="6.10.140.1790">
    <property type="match status" value="1"/>
</dbReference>
<dbReference type="InterPro" id="IPR036612">
    <property type="entry name" value="KH_dom_type_1_sf"/>
</dbReference>
<dbReference type="Proteomes" id="UP000267251">
    <property type="component" value="Unassembled WGS sequence"/>
</dbReference>
<organism evidence="16 17">
    <name type="scientific">Piptocephalis cylindrospora</name>
    <dbReference type="NCBI Taxonomy" id="1907219"/>
    <lineage>
        <taxon>Eukaryota</taxon>
        <taxon>Fungi</taxon>
        <taxon>Fungi incertae sedis</taxon>
        <taxon>Zoopagomycota</taxon>
        <taxon>Zoopagomycotina</taxon>
        <taxon>Zoopagomycetes</taxon>
        <taxon>Zoopagales</taxon>
        <taxon>Piptocephalidaceae</taxon>
        <taxon>Piptocephalis</taxon>
    </lineage>
</organism>
<sequence length="301" mass="33762">MTHSYAHPPSYLPPIADGRPRRKKNRWGPVEVRLQVPGVPTTLTTNIPSEKLELYALAIRIDDINKKFNDRTYIPINDGDRSPSPEPVYGADGKRANTRDVRYRRKLEEERHQIVQRATALDPSYVPPTDYKKPTKAMDRVWIPDREFPEVNFIGLLIGPRGNTLKKMESESGAKIAIRGRGSVKEGKAATMTDGVEDDLHCQVAADSQEKVEKAVKMINKIIETACSTPDAMNDLKRHQLRELATLNGTLRDDESQTCANCGENGHRRWECPHAANVTLNITCQRCGAVGHVAQDCRMNT</sequence>
<dbReference type="GO" id="GO:0008270">
    <property type="term" value="F:zinc ion binding"/>
    <property type="evidence" value="ECO:0007669"/>
    <property type="project" value="UniProtKB-UniRule"/>
</dbReference>
<evidence type="ECO:0000256" key="7">
    <source>
        <dbReference type="ARBA" id="ARBA00022833"/>
    </source>
</evidence>
<keyword evidence="13" id="KW-0747">Spliceosome</keyword>
<evidence type="ECO:0000256" key="8">
    <source>
        <dbReference type="ARBA" id="ARBA00022884"/>
    </source>
</evidence>
<dbReference type="InterPro" id="IPR004087">
    <property type="entry name" value="KH_dom"/>
</dbReference>
<feature type="region of interest" description="Disordered" evidence="14">
    <location>
        <begin position="1"/>
        <end position="24"/>
    </location>
</feature>
<name>A0A4P9Y4U6_9FUNG</name>
<dbReference type="GO" id="GO:0003729">
    <property type="term" value="F:mRNA binding"/>
    <property type="evidence" value="ECO:0007669"/>
    <property type="project" value="TreeGrafter"/>
</dbReference>
<dbReference type="Pfam" id="PF00098">
    <property type="entry name" value="zf-CCHC"/>
    <property type="match status" value="2"/>
</dbReference>
<keyword evidence="17" id="KW-1185">Reference proteome</keyword>
<evidence type="ECO:0000313" key="17">
    <source>
        <dbReference type="Proteomes" id="UP000267251"/>
    </source>
</evidence>
<keyword evidence="4 13" id="KW-0507">mRNA processing</keyword>
<dbReference type="PROSITE" id="PS50158">
    <property type="entry name" value="ZF_CCHC"/>
    <property type="match status" value="2"/>
</dbReference>
<evidence type="ECO:0000256" key="5">
    <source>
        <dbReference type="ARBA" id="ARBA00022723"/>
    </source>
</evidence>
<feature type="non-terminal residue" evidence="16">
    <location>
        <position position="301"/>
    </location>
</feature>
<dbReference type="InterPro" id="IPR032570">
    <property type="entry name" value="SF1-HH"/>
</dbReference>
<evidence type="ECO:0000313" key="16">
    <source>
        <dbReference type="EMBL" id="RKP13967.1"/>
    </source>
</evidence>
<evidence type="ECO:0000259" key="15">
    <source>
        <dbReference type="PROSITE" id="PS50158"/>
    </source>
</evidence>
<dbReference type="PANTHER" id="PTHR11208:SF45">
    <property type="entry name" value="SPLICING FACTOR 1"/>
    <property type="match status" value="1"/>
</dbReference>
<dbReference type="Pfam" id="PF16275">
    <property type="entry name" value="SF1-HH"/>
    <property type="match status" value="1"/>
</dbReference>
<reference evidence="17" key="1">
    <citation type="journal article" date="2018" name="Nat. Microbiol.">
        <title>Leveraging single-cell genomics to expand the fungal tree of life.</title>
        <authorList>
            <person name="Ahrendt S.R."/>
            <person name="Quandt C.A."/>
            <person name="Ciobanu D."/>
            <person name="Clum A."/>
            <person name="Salamov A."/>
            <person name="Andreopoulos B."/>
            <person name="Cheng J.F."/>
            <person name="Woyke T."/>
            <person name="Pelin A."/>
            <person name="Henrissat B."/>
            <person name="Reynolds N.K."/>
            <person name="Benny G.L."/>
            <person name="Smith M.E."/>
            <person name="James T.Y."/>
            <person name="Grigoriev I.V."/>
        </authorList>
    </citation>
    <scope>NUCLEOTIDE SEQUENCE [LARGE SCALE GENOMIC DNA]</scope>
</reference>
<dbReference type="PANTHER" id="PTHR11208">
    <property type="entry name" value="RNA-BINDING PROTEIN RELATED"/>
    <property type="match status" value="1"/>
</dbReference>
<dbReference type="EMBL" id="KZ987911">
    <property type="protein sequence ID" value="RKP13967.1"/>
    <property type="molecule type" value="Genomic_DNA"/>
</dbReference>
<dbReference type="GO" id="GO:0048024">
    <property type="term" value="P:regulation of mRNA splicing, via spliceosome"/>
    <property type="evidence" value="ECO:0007669"/>
    <property type="project" value="TreeGrafter"/>
</dbReference>